<accession>A0ABW5H4B2</accession>
<protein>
    <submittedName>
        <fullName evidence="2">Pentapeptide repeat-containing protein</fullName>
    </submittedName>
</protein>
<evidence type="ECO:0000313" key="3">
    <source>
        <dbReference type="Proteomes" id="UP001597483"/>
    </source>
</evidence>
<feature type="transmembrane region" description="Helical" evidence="1">
    <location>
        <begin position="12"/>
        <end position="34"/>
    </location>
</feature>
<name>A0ABW5H4B2_9PSEU</name>
<dbReference type="Pfam" id="PF00805">
    <property type="entry name" value="Pentapeptide"/>
    <property type="match status" value="1"/>
</dbReference>
<dbReference type="Proteomes" id="UP001597483">
    <property type="component" value="Unassembled WGS sequence"/>
</dbReference>
<dbReference type="Pfam" id="PF13576">
    <property type="entry name" value="Pentapeptide_3"/>
    <property type="match status" value="2"/>
</dbReference>
<evidence type="ECO:0000256" key="1">
    <source>
        <dbReference type="SAM" id="Phobius"/>
    </source>
</evidence>
<dbReference type="SUPFAM" id="SSF141571">
    <property type="entry name" value="Pentapeptide repeat-like"/>
    <property type="match status" value="1"/>
</dbReference>
<dbReference type="RefSeq" id="WP_378303420.1">
    <property type="nucleotide sequence ID" value="NZ_JBHUKS010000008.1"/>
</dbReference>
<dbReference type="InterPro" id="IPR001646">
    <property type="entry name" value="5peptide_repeat"/>
</dbReference>
<reference evidence="3" key="1">
    <citation type="journal article" date="2019" name="Int. J. Syst. Evol. Microbiol.">
        <title>The Global Catalogue of Microorganisms (GCM) 10K type strain sequencing project: providing services to taxonomists for standard genome sequencing and annotation.</title>
        <authorList>
            <consortium name="The Broad Institute Genomics Platform"/>
            <consortium name="The Broad Institute Genome Sequencing Center for Infectious Disease"/>
            <person name="Wu L."/>
            <person name="Ma J."/>
        </authorList>
    </citation>
    <scope>NUCLEOTIDE SEQUENCE [LARGE SCALE GENOMIC DNA]</scope>
    <source>
        <strain evidence="3">CGMCC 4.7641</strain>
    </source>
</reference>
<keyword evidence="1" id="KW-1133">Transmembrane helix</keyword>
<evidence type="ECO:0000313" key="2">
    <source>
        <dbReference type="EMBL" id="MFD2468103.1"/>
    </source>
</evidence>
<dbReference type="EMBL" id="JBHUKS010000008">
    <property type="protein sequence ID" value="MFD2468103.1"/>
    <property type="molecule type" value="Genomic_DNA"/>
</dbReference>
<keyword evidence="3" id="KW-1185">Reference proteome</keyword>
<keyword evidence="1" id="KW-0472">Membrane</keyword>
<dbReference type="Gene3D" id="2.160.20.80">
    <property type="entry name" value="E3 ubiquitin-protein ligase SopA"/>
    <property type="match status" value="1"/>
</dbReference>
<gene>
    <name evidence="2" type="ORF">ACFSVL_11945</name>
</gene>
<feature type="transmembrane region" description="Helical" evidence="1">
    <location>
        <begin position="46"/>
        <end position="66"/>
    </location>
</feature>
<sequence length="434" mass="47872">MDERLALRPIPRWVIWAGLPAMVVLAGVAVWVLLAFAPDSAQLDAIRTGGTLGVGLGGAVVLWLAVRRQRSTELDLLQKREAHRLAEQVAADTREHQLRTAADAREDALARRVTEQYGKAVDQLGSERAPVRLGGLYALERLGQDYADGPLRQMIADVLCAYLRMPSDDTAEEAQVRRTAQKIIANHSRPADERHWPGLHLDFSGANLDQADFGQCRFDSILFTSTTFSGIANFAGAVFTVRAGFIGTSFSGVADFENARFPVEADFRGAEFAATAQFSRARFADAQFDMASFADAHFIEAKFRGRTSFDSSVFSERATFQSAKFDGHTSFDHARFRHDVSLHKARFAHSASFSSVSFQRYAGLRSVRFEAMASFGEARFGGDFDFGDSEFTVAPGLTGARVRTDREGAVLRNWPDGWTLGDPEDDWAPLIRTD</sequence>
<comment type="caution">
    <text evidence="2">The sequence shown here is derived from an EMBL/GenBank/DDBJ whole genome shotgun (WGS) entry which is preliminary data.</text>
</comment>
<keyword evidence="1" id="KW-0812">Transmembrane</keyword>
<proteinExistence type="predicted"/>
<organism evidence="2 3">
    <name type="scientific">Amycolatopsis silviterrae</name>
    <dbReference type="NCBI Taxonomy" id="1656914"/>
    <lineage>
        <taxon>Bacteria</taxon>
        <taxon>Bacillati</taxon>
        <taxon>Actinomycetota</taxon>
        <taxon>Actinomycetes</taxon>
        <taxon>Pseudonocardiales</taxon>
        <taxon>Pseudonocardiaceae</taxon>
        <taxon>Amycolatopsis</taxon>
    </lineage>
</organism>